<dbReference type="GO" id="GO:0006298">
    <property type="term" value="P:mismatch repair"/>
    <property type="evidence" value="ECO:0007669"/>
    <property type="project" value="TreeGrafter"/>
</dbReference>
<comment type="catalytic activity">
    <reaction evidence="1 11 12">
        <text>Endonucleolytic cleavage to 5'-phosphomonoester.</text>
        <dbReference type="EC" id="3.1.26.4"/>
    </reaction>
</comment>
<keyword evidence="5" id="KW-0963">Cytoplasm</keyword>
<dbReference type="PANTHER" id="PTHR10954">
    <property type="entry name" value="RIBONUCLEASE H2 SUBUNIT A"/>
    <property type="match status" value="1"/>
</dbReference>
<feature type="binding site" evidence="11">
    <location>
        <position position="21"/>
    </location>
    <ligand>
        <name>a divalent metal cation</name>
        <dbReference type="ChEBI" id="CHEBI:60240"/>
    </ligand>
</feature>
<dbReference type="Pfam" id="PF01351">
    <property type="entry name" value="RNase_HII"/>
    <property type="match status" value="1"/>
</dbReference>
<dbReference type="GO" id="GO:0032299">
    <property type="term" value="C:ribonuclease H2 complex"/>
    <property type="evidence" value="ECO:0007669"/>
    <property type="project" value="TreeGrafter"/>
</dbReference>
<comment type="caution">
    <text evidence="15">The sequence shown here is derived from an EMBL/GenBank/DDBJ whole genome shotgun (WGS) entry which is preliminary data.</text>
</comment>
<evidence type="ECO:0000256" key="1">
    <source>
        <dbReference type="ARBA" id="ARBA00000077"/>
    </source>
</evidence>
<dbReference type="GO" id="GO:0046872">
    <property type="term" value="F:metal ion binding"/>
    <property type="evidence" value="ECO:0007669"/>
    <property type="project" value="UniProtKB-KW"/>
</dbReference>
<comment type="subcellular location">
    <subcellularLocation>
        <location evidence="3">Cytoplasm</location>
    </subcellularLocation>
</comment>
<dbReference type="InterPro" id="IPR001352">
    <property type="entry name" value="RNase_HII/HIII"/>
</dbReference>
<feature type="region of interest" description="Disordered" evidence="13">
    <location>
        <begin position="200"/>
        <end position="248"/>
    </location>
</feature>
<accession>A0A9X3NET3</accession>
<evidence type="ECO:0000256" key="2">
    <source>
        <dbReference type="ARBA" id="ARBA00004065"/>
    </source>
</evidence>
<dbReference type="RefSeq" id="WP_270028413.1">
    <property type="nucleotide sequence ID" value="NZ_JAPDDP010000065.1"/>
</dbReference>
<reference evidence="15" key="1">
    <citation type="submission" date="2022-10" db="EMBL/GenBank/DDBJ databases">
        <title>The WGS of Solirubrobacter phytolaccae KCTC 29190.</title>
        <authorList>
            <person name="Jiang Z."/>
        </authorList>
    </citation>
    <scope>NUCLEOTIDE SEQUENCE</scope>
    <source>
        <strain evidence="15">KCTC 29190</strain>
    </source>
</reference>
<proteinExistence type="inferred from homology"/>
<feature type="binding site" evidence="11">
    <location>
        <position position="120"/>
    </location>
    <ligand>
        <name>a divalent metal cation</name>
        <dbReference type="ChEBI" id="CHEBI:60240"/>
    </ligand>
</feature>
<dbReference type="PANTHER" id="PTHR10954:SF23">
    <property type="entry name" value="RIBONUCLEASE"/>
    <property type="match status" value="1"/>
</dbReference>
<dbReference type="GO" id="GO:0003723">
    <property type="term" value="F:RNA binding"/>
    <property type="evidence" value="ECO:0007669"/>
    <property type="project" value="UniProtKB-UniRule"/>
</dbReference>
<evidence type="ECO:0000313" key="16">
    <source>
        <dbReference type="Proteomes" id="UP001147653"/>
    </source>
</evidence>
<keyword evidence="7 11" id="KW-0479">Metal-binding</keyword>
<feature type="region of interest" description="Disordered" evidence="13">
    <location>
        <begin position="293"/>
        <end position="315"/>
    </location>
</feature>
<evidence type="ECO:0000256" key="11">
    <source>
        <dbReference type="PROSITE-ProRule" id="PRU01319"/>
    </source>
</evidence>
<dbReference type="CDD" id="cd07182">
    <property type="entry name" value="RNase_HII_bacteria_HII_like"/>
    <property type="match status" value="1"/>
</dbReference>
<evidence type="ECO:0000259" key="14">
    <source>
        <dbReference type="PROSITE" id="PS51975"/>
    </source>
</evidence>
<dbReference type="GO" id="GO:0004523">
    <property type="term" value="F:RNA-DNA hybrid ribonuclease activity"/>
    <property type="evidence" value="ECO:0007669"/>
    <property type="project" value="UniProtKB-UniRule"/>
</dbReference>
<evidence type="ECO:0000256" key="10">
    <source>
        <dbReference type="ARBA" id="ARBA00023211"/>
    </source>
</evidence>
<feature type="domain" description="RNase H type-2" evidence="14">
    <location>
        <begin position="15"/>
        <end position="211"/>
    </location>
</feature>
<protein>
    <recommendedName>
        <fullName evidence="12">Ribonuclease</fullName>
        <ecNumber evidence="12">3.1.26.4</ecNumber>
    </recommendedName>
</protein>
<sequence>MSDSLFAFDRAQGVRYVCGADESGRACMAGPLVAAAVRFDYERLNADGVARLADLNDSKKLSPRRRAALLPVVLEMADMVMTAIVPATQIDREGLHMSNMRALGCVLDAVTVDGSADLVDGFELKGGATSPRQIVRGDQTSAAIAAASIVAKETRDWLMRQLDDQYPGYGFAVHKGYITPAHVAATVELGLSPAHRRSVRWKASPGRKNVDRGNATLPTSVEAGDDSGRPVEQVEAATTQPTKKKAAGWKTLPDAEKAQYLLDHQTLSDRNWTDEARLRGEKREAFVRRILLGDGPRDESDEIDTARQGSILPEG</sequence>
<dbReference type="AlphaFoldDB" id="A0A9X3NET3"/>
<feature type="binding site" evidence="11">
    <location>
        <position position="22"/>
    </location>
    <ligand>
        <name>a divalent metal cation</name>
        <dbReference type="ChEBI" id="CHEBI:60240"/>
    </ligand>
</feature>
<keyword evidence="9 11" id="KW-0378">Hydrolase</keyword>
<gene>
    <name evidence="15" type="ORF">OJ997_27070</name>
</gene>
<keyword evidence="8 11" id="KW-0255">Endonuclease</keyword>
<evidence type="ECO:0000256" key="7">
    <source>
        <dbReference type="ARBA" id="ARBA00022723"/>
    </source>
</evidence>
<evidence type="ECO:0000313" key="15">
    <source>
        <dbReference type="EMBL" id="MDA0183999.1"/>
    </source>
</evidence>
<evidence type="ECO:0000256" key="13">
    <source>
        <dbReference type="SAM" id="MobiDB-lite"/>
    </source>
</evidence>
<dbReference type="InterPro" id="IPR024567">
    <property type="entry name" value="RNase_HII/HIII_dom"/>
</dbReference>
<evidence type="ECO:0000256" key="6">
    <source>
        <dbReference type="ARBA" id="ARBA00022722"/>
    </source>
</evidence>
<evidence type="ECO:0000256" key="5">
    <source>
        <dbReference type="ARBA" id="ARBA00022490"/>
    </source>
</evidence>
<dbReference type="GO" id="GO:0005737">
    <property type="term" value="C:cytoplasm"/>
    <property type="evidence" value="ECO:0007669"/>
    <property type="project" value="UniProtKB-SubCell"/>
</dbReference>
<organism evidence="15 16">
    <name type="scientific">Solirubrobacter phytolaccae</name>
    <dbReference type="NCBI Taxonomy" id="1404360"/>
    <lineage>
        <taxon>Bacteria</taxon>
        <taxon>Bacillati</taxon>
        <taxon>Actinomycetota</taxon>
        <taxon>Thermoleophilia</taxon>
        <taxon>Solirubrobacterales</taxon>
        <taxon>Solirubrobacteraceae</taxon>
        <taxon>Solirubrobacter</taxon>
    </lineage>
</organism>
<comment type="cofactor">
    <cofactor evidence="11">
        <name>Mn(2+)</name>
        <dbReference type="ChEBI" id="CHEBI:29035"/>
    </cofactor>
    <cofactor evidence="11">
        <name>Mg(2+)</name>
        <dbReference type="ChEBI" id="CHEBI:18420"/>
    </cofactor>
    <text evidence="11">Manganese or magnesium. Binds 1 divalent metal ion per monomer in the absence of substrate. May bind a second metal ion after substrate binding.</text>
</comment>
<comment type="similarity">
    <text evidence="4">Belongs to the RNase HII family. RnhC subfamily.</text>
</comment>
<keyword evidence="10" id="KW-0464">Manganese</keyword>
<evidence type="ECO:0000256" key="9">
    <source>
        <dbReference type="ARBA" id="ARBA00022801"/>
    </source>
</evidence>
<dbReference type="EC" id="3.1.26.4" evidence="12"/>
<evidence type="ECO:0000256" key="12">
    <source>
        <dbReference type="RuleBase" id="RU003515"/>
    </source>
</evidence>
<evidence type="ECO:0000256" key="3">
    <source>
        <dbReference type="ARBA" id="ARBA00004496"/>
    </source>
</evidence>
<dbReference type="InterPro" id="IPR036397">
    <property type="entry name" value="RNaseH_sf"/>
</dbReference>
<evidence type="ECO:0000256" key="4">
    <source>
        <dbReference type="ARBA" id="ARBA00008378"/>
    </source>
</evidence>
<evidence type="ECO:0000256" key="8">
    <source>
        <dbReference type="ARBA" id="ARBA00022759"/>
    </source>
</evidence>
<dbReference type="EMBL" id="JAPDDP010000065">
    <property type="protein sequence ID" value="MDA0183999.1"/>
    <property type="molecule type" value="Genomic_DNA"/>
</dbReference>
<dbReference type="SUPFAM" id="SSF53098">
    <property type="entry name" value="Ribonuclease H-like"/>
    <property type="match status" value="1"/>
</dbReference>
<dbReference type="Gene3D" id="3.30.420.10">
    <property type="entry name" value="Ribonuclease H-like superfamily/Ribonuclease H"/>
    <property type="match status" value="1"/>
</dbReference>
<dbReference type="Proteomes" id="UP001147653">
    <property type="component" value="Unassembled WGS sequence"/>
</dbReference>
<dbReference type="GO" id="GO:0043137">
    <property type="term" value="P:DNA replication, removal of RNA primer"/>
    <property type="evidence" value="ECO:0007669"/>
    <property type="project" value="TreeGrafter"/>
</dbReference>
<dbReference type="PROSITE" id="PS51975">
    <property type="entry name" value="RNASE_H_2"/>
    <property type="match status" value="1"/>
</dbReference>
<dbReference type="InterPro" id="IPR022898">
    <property type="entry name" value="RNase_HII"/>
</dbReference>
<dbReference type="InterPro" id="IPR012337">
    <property type="entry name" value="RNaseH-like_sf"/>
</dbReference>
<keyword evidence="16" id="KW-1185">Reference proteome</keyword>
<name>A0A9X3NET3_9ACTN</name>
<comment type="function">
    <text evidence="2 12">Endonuclease that specifically degrades the RNA of RNA-DNA hybrids.</text>
</comment>
<keyword evidence="6 11" id="KW-0540">Nuclease</keyword>